<keyword evidence="3" id="KW-1185">Reference proteome</keyword>
<feature type="region of interest" description="Disordered" evidence="1">
    <location>
        <begin position="1"/>
        <end position="61"/>
    </location>
</feature>
<dbReference type="RefSeq" id="XP_009261716.1">
    <property type="nucleotide sequence ID" value="XM_009263441.1"/>
</dbReference>
<protein>
    <submittedName>
        <fullName evidence="2">Uncharacterized protein</fullName>
    </submittedName>
</protein>
<sequence length="148" mass="17071">MLHATPTKSAERGQRLQGLERECDMGARVERESSPEQQRQGLEMETCKMKHETRSGKRQENAQRLHIHVGISHSFSLSRQIFAILGWTRWRLAQGAWDPGACLPANKRREPGSREYLGLSLFGVEAVYLLYSFKRPLFFRLVEATETR</sequence>
<feature type="compositionally biased region" description="Basic and acidic residues" evidence="1">
    <location>
        <begin position="9"/>
        <end position="34"/>
    </location>
</feature>
<gene>
    <name evidence="2" type="ORF">FPSE_10324</name>
</gene>
<feature type="compositionally biased region" description="Basic and acidic residues" evidence="1">
    <location>
        <begin position="45"/>
        <end position="61"/>
    </location>
</feature>
<evidence type="ECO:0000313" key="3">
    <source>
        <dbReference type="Proteomes" id="UP000007978"/>
    </source>
</evidence>
<evidence type="ECO:0000313" key="2">
    <source>
        <dbReference type="EMBL" id="EKJ69499.1"/>
    </source>
</evidence>
<dbReference type="HOGENOM" id="CLU_1758902_0_0_1"/>
<dbReference type="GeneID" id="20368941"/>
<dbReference type="EMBL" id="AFNW01000337">
    <property type="protein sequence ID" value="EKJ69499.1"/>
    <property type="molecule type" value="Genomic_DNA"/>
</dbReference>
<evidence type="ECO:0000256" key="1">
    <source>
        <dbReference type="SAM" id="MobiDB-lite"/>
    </source>
</evidence>
<comment type="caution">
    <text evidence="2">The sequence shown here is derived from an EMBL/GenBank/DDBJ whole genome shotgun (WGS) entry which is preliminary data.</text>
</comment>
<proteinExistence type="predicted"/>
<dbReference type="KEGG" id="fpu:FPSE_10324"/>
<dbReference type="Proteomes" id="UP000007978">
    <property type="component" value="Chromosome 1"/>
</dbReference>
<reference evidence="2 3" key="1">
    <citation type="journal article" date="2012" name="PLoS Pathog.">
        <title>Comparative pathogenomics reveals horizontally acquired novel virulence genes in fungi infecting cereal hosts.</title>
        <authorList>
            <person name="Gardiner D.M."/>
            <person name="McDonald M.C."/>
            <person name="Covarelli L."/>
            <person name="Solomon P.S."/>
            <person name="Rusu A.G."/>
            <person name="Marshall M."/>
            <person name="Kazan K."/>
            <person name="Chakraborty S."/>
            <person name="McDonald B.A."/>
            <person name="Manners J.M."/>
        </authorList>
    </citation>
    <scope>NUCLEOTIDE SEQUENCE [LARGE SCALE GENOMIC DNA]</scope>
    <source>
        <strain evidence="2 3">CS3096</strain>
    </source>
</reference>
<organism evidence="2 3">
    <name type="scientific">Fusarium pseudograminearum (strain CS3096)</name>
    <name type="common">Wheat and barley crown-rot fungus</name>
    <dbReference type="NCBI Taxonomy" id="1028729"/>
    <lineage>
        <taxon>Eukaryota</taxon>
        <taxon>Fungi</taxon>
        <taxon>Dikarya</taxon>
        <taxon>Ascomycota</taxon>
        <taxon>Pezizomycotina</taxon>
        <taxon>Sordariomycetes</taxon>
        <taxon>Hypocreomycetidae</taxon>
        <taxon>Hypocreales</taxon>
        <taxon>Nectriaceae</taxon>
        <taxon>Fusarium</taxon>
    </lineage>
</organism>
<accession>K3V8A4</accession>
<dbReference type="AlphaFoldDB" id="K3V8A4"/>
<name>K3V8A4_FUSPC</name>